<dbReference type="SUPFAM" id="SSF158499">
    <property type="entry name" value="DnaD domain-like"/>
    <property type="match status" value="2"/>
</dbReference>
<evidence type="ECO:0000313" key="4">
    <source>
        <dbReference type="EMBL" id="VYS92344.1"/>
    </source>
</evidence>
<organism evidence="4">
    <name type="scientific">uncultured Anaerotruncus sp</name>
    <dbReference type="NCBI Taxonomy" id="905011"/>
    <lineage>
        <taxon>Bacteria</taxon>
        <taxon>Bacillati</taxon>
        <taxon>Bacillota</taxon>
        <taxon>Clostridia</taxon>
        <taxon>Eubacteriales</taxon>
        <taxon>Oscillospiraceae</taxon>
        <taxon>Anaerotruncus</taxon>
        <taxon>environmental samples</taxon>
    </lineage>
</organism>
<evidence type="ECO:0000259" key="3">
    <source>
        <dbReference type="Pfam" id="PF07261"/>
    </source>
</evidence>
<gene>
    <name evidence="4" type="ORF">AULFYP135_00932</name>
</gene>
<dbReference type="PANTHER" id="PTHR37293">
    <property type="entry name" value="PHAGE REPLICATION PROTEIN-RELATED"/>
    <property type="match status" value="1"/>
</dbReference>
<evidence type="ECO:0000256" key="2">
    <source>
        <dbReference type="SAM" id="MobiDB-lite"/>
    </source>
</evidence>
<dbReference type="InterPro" id="IPR006343">
    <property type="entry name" value="DnaB/C_C"/>
</dbReference>
<dbReference type="PANTHER" id="PTHR37293:SF5">
    <property type="entry name" value="DNA REPLICATION PROTEIN"/>
    <property type="match status" value="1"/>
</dbReference>
<reference evidence="4" key="1">
    <citation type="submission" date="2019-11" db="EMBL/GenBank/DDBJ databases">
        <authorList>
            <person name="Feng L."/>
        </authorList>
    </citation>
    <scope>NUCLEOTIDE SEQUENCE</scope>
    <source>
        <strain evidence="4">AundefinedLFYP135</strain>
    </source>
</reference>
<dbReference type="InterPro" id="IPR017019">
    <property type="entry name" value="DNA_replication_prd_bac"/>
</dbReference>
<feature type="domain" description="DnaB/C C-terminal" evidence="3">
    <location>
        <begin position="147"/>
        <end position="219"/>
    </location>
</feature>
<comment type="similarity">
    <text evidence="1">Belongs to the DnaB/DnaD family.</text>
</comment>
<dbReference type="AlphaFoldDB" id="A0A6N2SHA4"/>
<dbReference type="PIRSF" id="PIRSF033722">
    <property type="entry name" value="DnaD_CA_C3587_prd"/>
    <property type="match status" value="1"/>
</dbReference>
<proteinExistence type="inferred from homology"/>
<dbReference type="InterPro" id="IPR053162">
    <property type="entry name" value="DnaD"/>
</dbReference>
<dbReference type="Pfam" id="PF07261">
    <property type="entry name" value="DnaB_2"/>
    <property type="match status" value="2"/>
</dbReference>
<accession>A0A6N2SHA4</accession>
<dbReference type="SUPFAM" id="SSF46785">
    <property type="entry name" value="Winged helix' DNA-binding domain"/>
    <property type="match status" value="1"/>
</dbReference>
<sequence length="342" mass="38345">MHYQIDLGPWGGIFAVPTCVVDKHLKLASGLALKVLLLLLRTQIPLSAEEIATRLGQSQGDVRDALAYWEQAGLLSPQEAPPLEGQLAPTPVPLASSQTATPAEPSQEGRSQEERQKVIRVGSKQKLDRREVLSIIKRDERLSGLIDEAQQIMGKPLTSAEMETIASLYSYYGLAADFILMVIQYCCSIGRANMRYVEKTAASWVDLGIDTHEKAEQHILKLTDLHSKENQVRSAFGIGERSLIPKEEKFINTWFNDYGFDIAMIRLAYERTVEKIGKLSFPYIDSILSSWYKKGIKTPRQASEESRPQQAPADSPKHAPSRSTSYDLDQIEKMIYSDYLSK</sequence>
<name>A0A6N2SHA4_9FIRM</name>
<dbReference type="InterPro" id="IPR036390">
    <property type="entry name" value="WH_DNA-bd_sf"/>
</dbReference>
<feature type="domain" description="DnaB/C C-terminal" evidence="3">
    <location>
        <begin position="241"/>
        <end position="305"/>
    </location>
</feature>
<dbReference type="NCBIfam" id="TIGR01446">
    <property type="entry name" value="DnaD_dom"/>
    <property type="match status" value="2"/>
</dbReference>
<dbReference type="EMBL" id="CACRSL010000003">
    <property type="protein sequence ID" value="VYS92344.1"/>
    <property type="molecule type" value="Genomic_DNA"/>
</dbReference>
<dbReference type="Gene3D" id="1.10.10.630">
    <property type="entry name" value="DnaD domain-like"/>
    <property type="match status" value="2"/>
</dbReference>
<feature type="region of interest" description="Disordered" evidence="2">
    <location>
        <begin position="79"/>
        <end position="120"/>
    </location>
</feature>
<evidence type="ECO:0000256" key="1">
    <source>
        <dbReference type="ARBA" id="ARBA00093462"/>
    </source>
</evidence>
<protein>
    <submittedName>
        <fullName evidence="4">Replication initiation and membrane attachment</fullName>
    </submittedName>
</protein>
<feature type="region of interest" description="Disordered" evidence="2">
    <location>
        <begin position="298"/>
        <end position="328"/>
    </location>
</feature>
<dbReference type="InterPro" id="IPR034829">
    <property type="entry name" value="DnaD-like_sf"/>
</dbReference>